<dbReference type="Gramene" id="OIW17166">
    <property type="protein sequence ID" value="OIW17166"/>
    <property type="gene ID" value="TanjilG_18121"/>
</dbReference>
<dbReference type="Proteomes" id="UP000188354">
    <property type="component" value="Chromosome LG02"/>
</dbReference>
<dbReference type="AlphaFoldDB" id="A0A1J7IPU6"/>
<reference evidence="2 3" key="1">
    <citation type="journal article" date="2017" name="Plant Biotechnol. J.">
        <title>A comprehensive draft genome sequence for lupin (Lupinus angustifolius), an emerging health food: insights into plant-microbe interactions and legume evolution.</title>
        <authorList>
            <person name="Hane J.K."/>
            <person name="Ming Y."/>
            <person name="Kamphuis L.G."/>
            <person name="Nelson M.N."/>
            <person name="Garg G."/>
            <person name="Atkins C.A."/>
            <person name="Bayer P.E."/>
            <person name="Bravo A."/>
            <person name="Bringans S."/>
            <person name="Cannon S."/>
            <person name="Edwards D."/>
            <person name="Foley R."/>
            <person name="Gao L.L."/>
            <person name="Harrison M.J."/>
            <person name="Huang W."/>
            <person name="Hurgobin B."/>
            <person name="Li S."/>
            <person name="Liu C.W."/>
            <person name="McGrath A."/>
            <person name="Morahan G."/>
            <person name="Murray J."/>
            <person name="Weller J."/>
            <person name="Jian J."/>
            <person name="Singh K.B."/>
        </authorList>
    </citation>
    <scope>NUCLEOTIDE SEQUENCE [LARGE SCALE GENOMIC DNA]</scope>
    <source>
        <strain evidence="3">cv. Tanjil</strain>
        <tissue evidence="2">Whole plant</tissue>
    </source>
</reference>
<gene>
    <name evidence="2" type="ORF">TanjilG_18121</name>
</gene>
<name>A0A1J7IPU6_LUPAN</name>
<evidence type="ECO:0000256" key="1">
    <source>
        <dbReference type="SAM" id="MobiDB-lite"/>
    </source>
</evidence>
<organism evidence="2 3">
    <name type="scientific">Lupinus angustifolius</name>
    <name type="common">Narrow-leaved blue lupine</name>
    <dbReference type="NCBI Taxonomy" id="3871"/>
    <lineage>
        <taxon>Eukaryota</taxon>
        <taxon>Viridiplantae</taxon>
        <taxon>Streptophyta</taxon>
        <taxon>Embryophyta</taxon>
        <taxon>Tracheophyta</taxon>
        <taxon>Spermatophyta</taxon>
        <taxon>Magnoliopsida</taxon>
        <taxon>eudicotyledons</taxon>
        <taxon>Gunneridae</taxon>
        <taxon>Pentapetalae</taxon>
        <taxon>rosids</taxon>
        <taxon>fabids</taxon>
        <taxon>Fabales</taxon>
        <taxon>Fabaceae</taxon>
        <taxon>Papilionoideae</taxon>
        <taxon>50 kb inversion clade</taxon>
        <taxon>genistoids sensu lato</taxon>
        <taxon>core genistoids</taxon>
        <taxon>Genisteae</taxon>
        <taxon>Lupinus</taxon>
    </lineage>
</organism>
<dbReference type="EMBL" id="CM007362">
    <property type="protein sequence ID" value="OIW17166.1"/>
    <property type="molecule type" value="Genomic_DNA"/>
</dbReference>
<feature type="region of interest" description="Disordered" evidence="1">
    <location>
        <begin position="101"/>
        <end position="126"/>
    </location>
</feature>
<keyword evidence="3" id="KW-1185">Reference proteome</keyword>
<accession>A0A1J7IPU6</accession>
<proteinExistence type="predicted"/>
<evidence type="ECO:0000313" key="3">
    <source>
        <dbReference type="Proteomes" id="UP000188354"/>
    </source>
</evidence>
<protein>
    <submittedName>
        <fullName evidence="2">Uncharacterized protein</fullName>
    </submittedName>
</protein>
<feature type="compositionally biased region" description="Basic residues" evidence="1">
    <location>
        <begin position="103"/>
        <end position="113"/>
    </location>
</feature>
<sequence length="126" mass="14853">MDLALKEWSERWLHIVEGGGDIADEVEYMQWYQKITRKYIGRVTSSLESEYQRTVTTMREIAKIADVVSAEGLGSYNRGLLDEVKNVVHRCLTEQLEEIPKDKMKRKGNRKRRQKDDLSMEYEPEQ</sequence>
<evidence type="ECO:0000313" key="2">
    <source>
        <dbReference type="EMBL" id="OIW17166.1"/>
    </source>
</evidence>